<evidence type="ECO:0000256" key="6">
    <source>
        <dbReference type="ARBA" id="ARBA00022989"/>
    </source>
</evidence>
<dbReference type="InterPro" id="IPR051163">
    <property type="entry name" value="Sodium:Solute_Symporter_SSF"/>
</dbReference>
<evidence type="ECO:0000256" key="10">
    <source>
        <dbReference type="ARBA" id="ARBA00023201"/>
    </source>
</evidence>
<reference evidence="13 14" key="1">
    <citation type="journal article" date="2024" name="BMC Genomics">
        <title>Genome assembly of redclaw crayfish (Cherax quadricarinatus) provides insights into its immune adaptation and hypoxia tolerance.</title>
        <authorList>
            <person name="Liu Z."/>
            <person name="Zheng J."/>
            <person name="Li H."/>
            <person name="Fang K."/>
            <person name="Wang S."/>
            <person name="He J."/>
            <person name="Zhou D."/>
            <person name="Weng S."/>
            <person name="Chi M."/>
            <person name="Gu Z."/>
            <person name="He J."/>
            <person name="Li F."/>
            <person name="Wang M."/>
        </authorList>
    </citation>
    <scope>NUCLEOTIDE SEQUENCE [LARGE SCALE GENOMIC DNA]</scope>
    <source>
        <strain evidence="13">ZL_2023a</strain>
    </source>
</reference>
<sequence>QCCRDWCFYSLSSTDLIPNRLFQQEMETTEMPETEKEQAIVRFSSMDYTVFILMLVVSVAIGVISAIRSRDKATTQEYLLGGRAMSPVPVALSLLGGWISAISILGKPTEIYFFGTQLAMALLGCVPGCIFVGLVILPTFYQLKLVSINEYIQIRFGSRLLRTLTTLCLLLTNVIYMGVVLYAPTLALSTVTGISIWASTLTMGIICTFYITIGGVRAVVYTDVLQTLIMFGGVLAVVIICCVDLGGVDNVWDIALQGGRIKFFDLNTSLYERHTLLSTMVYGCYLIVSDVGFNQSSYQRFASLKTLQTAQRLVLFFLIGLFLLWIVFDFSGLVAFATYSKCDPLTSGRISKPDQIIPFLVSDKLSHLSGMSGVFVAAVYGGVLSTLSSCGNSCACVIWEDFLKDRPYYHRLSDAKATNIIKLLSVGSGLAAIIMSLMVEKLGSIHHVASSILSAISGPLSGLFISGICMPWVSAQGAIVGFLTSLVFSVWVVIGKFLRGGGSPARLPLSIEGCSGNLTHFFNTTVNNSLTNILLTDVHLVNISV</sequence>
<feature type="transmembrane region" description="Helical" evidence="12">
    <location>
        <begin position="445"/>
        <end position="465"/>
    </location>
</feature>
<keyword evidence="9 12" id="KW-0472">Membrane</keyword>
<name>A0AAW0Y3Z0_CHEQU</name>
<dbReference type="GO" id="GO:0015293">
    <property type="term" value="F:symporter activity"/>
    <property type="evidence" value="ECO:0007669"/>
    <property type="project" value="TreeGrafter"/>
</dbReference>
<dbReference type="PANTHER" id="PTHR42985">
    <property type="entry name" value="SODIUM-COUPLED MONOCARBOXYLATE TRANSPORTER"/>
    <property type="match status" value="1"/>
</dbReference>
<feature type="transmembrane region" description="Helical" evidence="12">
    <location>
        <begin position="160"/>
        <end position="182"/>
    </location>
</feature>
<keyword evidence="3" id="KW-0813">Transport</keyword>
<feature type="non-terminal residue" evidence="13">
    <location>
        <position position="1"/>
    </location>
</feature>
<evidence type="ECO:0000256" key="11">
    <source>
        <dbReference type="RuleBase" id="RU362091"/>
    </source>
</evidence>
<evidence type="ECO:0000256" key="2">
    <source>
        <dbReference type="ARBA" id="ARBA00006434"/>
    </source>
</evidence>
<gene>
    <name evidence="13" type="ORF">OTU49_017018</name>
</gene>
<dbReference type="AlphaFoldDB" id="A0AAW0Y3Z0"/>
<feature type="transmembrane region" description="Helical" evidence="12">
    <location>
        <begin position="374"/>
        <end position="399"/>
    </location>
</feature>
<feature type="transmembrane region" description="Helical" evidence="12">
    <location>
        <begin position="48"/>
        <end position="67"/>
    </location>
</feature>
<feature type="transmembrane region" description="Helical" evidence="12">
    <location>
        <begin position="228"/>
        <end position="248"/>
    </location>
</feature>
<feature type="transmembrane region" description="Helical" evidence="12">
    <location>
        <begin position="194"/>
        <end position="216"/>
    </location>
</feature>
<keyword evidence="4" id="KW-1003">Cell membrane</keyword>
<keyword evidence="5 12" id="KW-0812">Transmembrane</keyword>
<keyword evidence="6 12" id="KW-1133">Transmembrane helix</keyword>
<dbReference type="Proteomes" id="UP001445076">
    <property type="component" value="Unassembled WGS sequence"/>
</dbReference>
<evidence type="ECO:0000256" key="4">
    <source>
        <dbReference type="ARBA" id="ARBA00022475"/>
    </source>
</evidence>
<evidence type="ECO:0000256" key="9">
    <source>
        <dbReference type="ARBA" id="ARBA00023136"/>
    </source>
</evidence>
<proteinExistence type="inferred from homology"/>
<keyword evidence="8" id="KW-0406">Ion transport</keyword>
<keyword evidence="7" id="KW-0915">Sodium</keyword>
<protein>
    <recommendedName>
        <fullName evidence="15">Sodium-coupled monocarboxylate transporter 1</fullName>
    </recommendedName>
</protein>
<feature type="transmembrane region" description="Helical" evidence="12">
    <location>
        <begin position="313"/>
        <end position="339"/>
    </location>
</feature>
<evidence type="ECO:0000256" key="7">
    <source>
        <dbReference type="ARBA" id="ARBA00023053"/>
    </source>
</evidence>
<accession>A0AAW0Y3Z0</accession>
<feature type="transmembrane region" description="Helical" evidence="12">
    <location>
        <begin position="118"/>
        <end position="140"/>
    </location>
</feature>
<dbReference type="GO" id="GO:0005886">
    <property type="term" value="C:plasma membrane"/>
    <property type="evidence" value="ECO:0007669"/>
    <property type="project" value="UniProtKB-SubCell"/>
</dbReference>
<evidence type="ECO:0000256" key="1">
    <source>
        <dbReference type="ARBA" id="ARBA00004651"/>
    </source>
</evidence>
<evidence type="ECO:0000313" key="14">
    <source>
        <dbReference type="Proteomes" id="UP001445076"/>
    </source>
</evidence>
<dbReference type="Pfam" id="PF00474">
    <property type="entry name" value="SSF"/>
    <property type="match status" value="1"/>
</dbReference>
<keyword evidence="10" id="KW-0739">Sodium transport</keyword>
<dbReference type="EMBL" id="JARKIK010000017">
    <property type="protein sequence ID" value="KAK8746442.1"/>
    <property type="molecule type" value="Genomic_DNA"/>
</dbReference>
<dbReference type="InterPro" id="IPR001734">
    <property type="entry name" value="Na/solute_symporter"/>
</dbReference>
<feature type="transmembrane region" description="Helical" evidence="12">
    <location>
        <begin position="88"/>
        <end position="106"/>
    </location>
</feature>
<feature type="transmembrane region" description="Helical" evidence="12">
    <location>
        <begin position="477"/>
        <end position="498"/>
    </location>
</feature>
<dbReference type="PROSITE" id="PS50283">
    <property type="entry name" value="NA_SOLUT_SYMP_3"/>
    <property type="match status" value="1"/>
</dbReference>
<evidence type="ECO:0000313" key="13">
    <source>
        <dbReference type="EMBL" id="KAK8746442.1"/>
    </source>
</evidence>
<comment type="similarity">
    <text evidence="2 11">Belongs to the sodium:solute symporter (SSF) (TC 2.A.21) family.</text>
</comment>
<evidence type="ECO:0000256" key="5">
    <source>
        <dbReference type="ARBA" id="ARBA00022692"/>
    </source>
</evidence>
<feature type="transmembrane region" description="Helical" evidence="12">
    <location>
        <begin position="275"/>
        <end position="293"/>
    </location>
</feature>
<dbReference type="NCBIfam" id="TIGR00813">
    <property type="entry name" value="sss"/>
    <property type="match status" value="1"/>
</dbReference>
<evidence type="ECO:0000256" key="12">
    <source>
        <dbReference type="SAM" id="Phobius"/>
    </source>
</evidence>
<evidence type="ECO:0008006" key="15">
    <source>
        <dbReference type="Google" id="ProtNLM"/>
    </source>
</evidence>
<comment type="subcellular location">
    <subcellularLocation>
        <location evidence="1">Cell membrane</location>
        <topology evidence="1">Multi-pass membrane protein</topology>
    </subcellularLocation>
</comment>
<comment type="caution">
    <text evidence="13">The sequence shown here is derived from an EMBL/GenBank/DDBJ whole genome shotgun (WGS) entry which is preliminary data.</text>
</comment>
<dbReference type="Gene3D" id="1.20.1730.10">
    <property type="entry name" value="Sodium/glucose cotransporter"/>
    <property type="match status" value="1"/>
</dbReference>
<evidence type="ECO:0000256" key="8">
    <source>
        <dbReference type="ARBA" id="ARBA00023065"/>
    </source>
</evidence>
<evidence type="ECO:0000256" key="3">
    <source>
        <dbReference type="ARBA" id="ARBA00022448"/>
    </source>
</evidence>
<dbReference type="PANTHER" id="PTHR42985:SF40">
    <property type="entry name" value="LD47995P-RELATED"/>
    <property type="match status" value="1"/>
</dbReference>
<dbReference type="GO" id="GO:0006814">
    <property type="term" value="P:sodium ion transport"/>
    <property type="evidence" value="ECO:0007669"/>
    <property type="project" value="UniProtKB-KW"/>
</dbReference>
<keyword evidence="14" id="KW-1185">Reference proteome</keyword>
<organism evidence="13 14">
    <name type="scientific">Cherax quadricarinatus</name>
    <name type="common">Australian red claw crayfish</name>
    <dbReference type="NCBI Taxonomy" id="27406"/>
    <lineage>
        <taxon>Eukaryota</taxon>
        <taxon>Metazoa</taxon>
        <taxon>Ecdysozoa</taxon>
        <taxon>Arthropoda</taxon>
        <taxon>Crustacea</taxon>
        <taxon>Multicrustacea</taxon>
        <taxon>Malacostraca</taxon>
        <taxon>Eumalacostraca</taxon>
        <taxon>Eucarida</taxon>
        <taxon>Decapoda</taxon>
        <taxon>Pleocyemata</taxon>
        <taxon>Astacidea</taxon>
        <taxon>Parastacoidea</taxon>
        <taxon>Parastacidae</taxon>
        <taxon>Cherax</taxon>
    </lineage>
</organism>
<dbReference type="InterPro" id="IPR038377">
    <property type="entry name" value="Na/Glc_symporter_sf"/>
</dbReference>
<feature type="non-terminal residue" evidence="13">
    <location>
        <position position="545"/>
    </location>
</feature>
<feature type="transmembrane region" description="Helical" evidence="12">
    <location>
        <begin position="420"/>
        <end position="439"/>
    </location>
</feature>